<dbReference type="Proteomes" id="UP001501570">
    <property type="component" value="Unassembled WGS sequence"/>
</dbReference>
<evidence type="ECO:0000259" key="4">
    <source>
        <dbReference type="SMART" id="SM00560"/>
    </source>
</evidence>
<name>A0ABP9SJ94_9ACTN</name>
<evidence type="ECO:0000256" key="2">
    <source>
        <dbReference type="ARBA" id="ARBA00023157"/>
    </source>
</evidence>
<evidence type="ECO:0000313" key="6">
    <source>
        <dbReference type="Proteomes" id="UP001501570"/>
    </source>
</evidence>
<keyword evidence="6" id="KW-1185">Reference proteome</keyword>
<feature type="region of interest" description="Disordered" evidence="3">
    <location>
        <begin position="46"/>
        <end position="65"/>
    </location>
</feature>
<reference evidence="6" key="1">
    <citation type="journal article" date="2019" name="Int. J. Syst. Evol. Microbiol.">
        <title>The Global Catalogue of Microorganisms (GCM) 10K type strain sequencing project: providing services to taxonomists for standard genome sequencing and annotation.</title>
        <authorList>
            <consortium name="The Broad Institute Genomics Platform"/>
            <consortium name="The Broad Institute Genome Sequencing Center for Infectious Disease"/>
            <person name="Wu L."/>
            <person name="Ma J."/>
        </authorList>
    </citation>
    <scope>NUCLEOTIDE SEQUENCE [LARGE SCALE GENOMIC DNA]</scope>
    <source>
        <strain evidence="6">JCM 18304</strain>
    </source>
</reference>
<evidence type="ECO:0000256" key="3">
    <source>
        <dbReference type="SAM" id="MobiDB-lite"/>
    </source>
</evidence>
<feature type="region of interest" description="Disordered" evidence="3">
    <location>
        <begin position="216"/>
        <end position="244"/>
    </location>
</feature>
<organism evidence="5 6">
    <name type="scientific">Rugosimonospora acidiphila</name>
    <dbReference type="NCBI Taxonomy" id="556531"/>
    <lineage>
        <taxon>Bacteria</taxon>
        <taxon>Bacillati</taxon>
        <taxon>Actinomycetota</taxon>
        <taxon>Actinomycetes</taxon>
        <taxon>Micromonosporales</taxon>
        <taxon>Micromonosporaceae</taxon>
        <taxon>Rugosimonospora</taxon>
    </lineage>
</organism>
<dbReference type="RefSeq" id="WP_345636778.1">
    <property type="nucleotide sequence ID" value="NZ_BAABJQ010000029.1"/>
</dbReference>
<dbReference type="Gene3D" id="3.40.50.1110">
    <property type="entry name" value="SGNH hydrolase"/>
    <property type="match status" value="1"/>
</dbReference>
<dbReference type="InterPro" id="IPR036514">
    <property type="entry name" value="SGNH_hydro_sf"/>
</dbReference>
<dbReference type="InterPro" id="IPR013320">
    <property type="entry name" value="ConA-like_dom_sf"/>
</dbReference>
<dbReference type="EMBL" id="BAABJQ010000029">
    <property type="protein sequence ID" value="GAA5197387.1"/>
    <property type="molecule type" value="Genomic_DNA"/>
</dbReference>
<gene>
    <name evidence="5" type="ORF">GCM10023322_68530</name>
</gene>
<dbReference type="SUPFAM" id="SSF49899">
    <property type="entry name" value="Concanavalin A-like lectins/glucanases"/>
    <property type="match status" value="1"/>
</dbReference>
<dbReference type="InterPro" id="IPR053140">
    <property type="entry name" value="GDSL_Rv0518-like"/>
</dbReference>
<accession>A0ABP9SJ94</accession>
<dbReference type="Pfam" id="PF13385">
    <property type="entry name" value="Laminin_G_3"/>
    <property type="match status" value="1"/>
</dbReference>
<sequence length="1616" mass="167145">MDTLDDGYGPSPTQDQAMQAAARKASATGKPVVVDALTTETQQVTAQPGGGFSLSGNPDPVRTKQDDTWVPVDTTLHVTANGLMPAATAYGNVMFSDGGTGPLLTTSSGSTRYSLSWPTALPKPTVSGATATYPNVLSGVDLVVSATDTGGFSDVLVVKNAEAAKNPQLADLTLSSTLTGGVHTTAQAPQGIAVASTDGHSVLESASPIMWDSQTATAPAAGAKAATPNTSQALPDPSDTGHPGAAAHIATVQAEDTRGVLRLTPDAGMLTSTSTVYPVYIDPTANWKIGNAGTPAFDEVKQGAPCNGVSLYNNASEASGDSGHLGVGTSKGWPGGCEGIMRAYYQWSMPSLLFGANISSATVNASKEYSATCGDSTVNLHWSGGIGSSTDWNNKPGYLSGALSTKVVGPAGRTGCSPTAPEKVDVGFDATSAVRTVVAQHTTQFTVALAEDAAEASGNNSGFSRFYDNPTLQINYNRIPNTPGAAQMRATNGADNVGCATAAPYPYMGKSTQSSPPALSSTISDPDVDHLQATFKYWINGTSTTHTGLSGDSLASGSVAKYTLPASFTNTLTDGQVVDWQVQVSDGINTSAWSTATCHYTAEPTAPDAPELDNPDHNFPNIDNGGGKGATADTTGYFTVTNTSSVAVTKFVYSLDQPPAVVNPPSYQVVDAVNNTADLYITPYAPGPHTLYAASIDVAGDASAMQTWRFEADKDADTTSCQTLADCFNNTAISPDNHMDYGAADGYASYSATDLTNAGWVSGKQVTIDGATFTLPTYGTDANGQPEMDNVLAANQTIDYDFTAPLTGATSLMVLASSSSDHQVTPGSPDSPGTVSTAPFVAGGWPVAGTYCFDSDKPSDYCPASGQIDYTDAASDSYNLVAPDWISGQPSLAAVTLPHINTPDGQVTDPTTQPKIYAFSIPLQPGKTIKDIVLPDVSTQPWNNTTVLHIFSLATRNTTTATPQPTGGQVQADDGKTWTGAWANPPEWQHDDAGQNFSNLTFRIAVKPTIAGDTVRIKLDNALGGFPLNIGHATIALDGLTVANSQSGVTPSPQTQGAVAHLTFDSTNSASVSIPEGGMVYSNPLEFSVSPNQYVLVSFSLTNTVPYLVEHSWSNSGYEYVTAPGSGDHTADTGASAFAAAGTNAGWFTDILTDLDVQTGGIPTQAVLGDNLTDAWQPNSAPAVGGISRRLSDDIAAAEPTMPAPYGSIAEGIESNQVIEDFGETHDGVDAGGPSILSRIDRDILDQPGLNTVVLNEGLEDILNGQSGSGLGDAYSQLLTYFRGVNVVGIGLTPCGGYPGPNNNEPCGASGGGQTSTDQNRVGANAQLAVILGQSGTPLRLYIDADSAIGVANSTGLTQADPNAATSDHVNLTNAGYAALANAYLGPQHRWALDDLFPYMADSARNVATPYLDNSGQLNEASLTGFDNWTDDPTHGEVLTLDGTTNYAETDPPSTGAPLTVNTTNSFTISAWVKLTDDTPTHDATIAAEDGANSSAFELQYNYSHADAPGWAFSFPTSDGATTVTTAYAAGATTAWTHVVGVYNAATHTAKLYVNAVQAASATNVDPWAATGSFTIGCDISAGIAVDLFPGSVSDLETWHYALNPDQINALYQRIS</sequence>
<dbReference type="PANTHER" id="PTHR43784">
    <property type="entry name" value="GDSL-LIKE LIPASE/ACYLHYDROLASE, PUTATIVE (AFU_ORTHOLOGUE AFUA_2G00820)-RELATED"/>
    <property type="match status" value="1"/>
</dbReference>
<feature type="compositionally biased region" description="Low complexity" evidence="3">
    <location>
        <begin position="216"/>
        <end position="230"/>
    </location>
</feature>
<dbReference type="SUPFAM" id="SSF52266">
    <property type="entry name" value="SGNH hydrolase"/>
    <property type="match status" value="1"/>
</dbReference>
<dbReference type="InterPro" id="IPR006558">
    <property type="entry name" value="LamG-like"/>
</dbReference>
<feature type="domain" description="LamG-like jellyroll fold" evidence="4">
    <location>
        <begin position="1465"/>
        <end position="1606"/>
    </location>
</feature>
<evidence type="ECO:0000256" key="1">
    <source>
        <dbReference type="ARBA" id="ARBA00022729"/>
    </source>
</evidence>
<dbReference type="Gene3D" id="2.60.120.200">
    <property type="match status" value="1"/>
</dbReference>
<dbReference type="PANTHER" id="PTHR43784:SF2">
    <property type="entry name" value="GDSL-LIKE LIPASE_ACYLHYDROLASE, PUTATIVE (AFU_ORTHOLOGUE AFUA_2G00820)-RELATED"/>
    <property type="match status" value="1"/>
</dbReference>
<proteinExistence type="predicted"/>
<dbReference type="SMART" id="SM00560">
    <property type="entry name" value="LamGL"/>
    <property type="match status" value="1"/>
</dbReference>
<comment type="caution">
    <text evidence="5">The sequence shown here is derived from an EMBL/GenBank/DDBJ whole genome shotgun (WGS) entry which is preliminary data.</text>
</comment>
<protein>
    <recommendedName>
        <fullName evidence="4">LamG-like jellyroll fold domain-containing protein</fullName>
    </recommendedName>
</protein>
<keyword evidence="2" id="KW-1015">Disulfide bond</keyword>
<evidence type="ECO:0000313" key="5">
    <source>
        <dbReference type="EMBL" id="GAA5197387.1"/>
    </source>
</evidence>
<keyword evidence="1" id="KW-0732">Signal</keyword>